<dbReference type="Pfam" id="PF00072">
    <property type="entry name" value="Response_reg"/>
    <property type="match status" value="2"/>
</dbReference>
<dbReference type="Pfam" id="PF13426">
    <property type="entry name" value="PAS_9"/>
    <property type="match status" value="1"/>
</dbReference>
<dbReference type="GO" id="GO:0000155">
    <property type="term" value="F:phosphorelay sensor kinase activity"/>
    <property type="evidence" value="ECO:0007669"/>
    <property type="project" value="InterPro"/>
</dbReference>
<keyword evidence="6" id="KW-0547">Nucleotide-binding</keyword>
<dbReference type="InterPro" id="IPR011006">
    <property type="entry name" value="CheY-like_superfamily"/>
</dbReference>
<dbReference type="Pfam" id="PF08448">
    <property type="entry name" value="PAS_4"/>
    <property type="match status" value="1"/>
</dbReference>
<dbReference type="PROSITE" id="PS50113">
    <property type="entry name" value="PAC"/>
    <property type="match status" value="3"/>
</dbReference>
<dbReference type="Gene3D" id="1.10.287.130">
    <property type="match status" value="1"/>
</dbReference>
<evidence type="ECO:0000256" key="11">
    <source>
        <dbReference type="ARBA" id="ARBA00023306"/>
    </source>
</evidence>
<keyword evidence="8" id="KW-0067">ATP-binding</keyword>
<dbReference type="FunFam" id="3.30.565.10:FF:000010">
    <property type="entry name" value="Sensor histidine kinase RcsC"/>
    <property type="match status" value="1"/>
</dbReference>
<accession>A0A251X7Y6</accession>
<reference evidence="18 19" key="1">
    <citation type="submission" date="2016-12" db="EMBL/GenBank/DDBJ databases">
        <title>Thioflexothrix psekupsii D3 genome sequencing and assembly.</title>
        <authorList>
            <person name="Fomenkov A."/>
            <person name="Vincze T."/>
            <person name="Grabovich M."/>
            <person name="Anton B.P."/>
            <person name="Dubinina G."/>
            <person name="Orlova M."/>
            <person name="Belousova E."/>
            <person name="Roberts R.J."/>
        </authorList>
    </citation>
    <scope>NUCLEOTIDE SEQUENCE [LARGE SCALE GENOMIC DNA]</scope>
    <source>
        <strain evidence="18">D3</strain>
    </source>
</reference>
<dbReference type="CDD" id="cd00082">
    <property type="entry name" value="HisKA"/>
    <property type="match status" value="1"/>
</dbReference>
<feature type="domain" description="PAC" evidence="17">
    <location>
        <begin position="540"/>
        <end position="592"/>
    </location>
</feature>
<dbReference type="Gene3D" id="3.40.50.2300">
    <property type="match status" value="2"/>
</dbReference>
<dbReference type="InterPro" id="IPR036097">
    <property type="entry name" value="HisK_dim/P_sf"/>
</dbReference>
<dbReference type="Proteomes" id="UP000194798">
    <property type="component" value="Unassembled WGS sequence"/>
</dbReference>
<evidence type="ECO:0000256" key="12">
    <source>
        <dbReference type="PROSITE-ProRule" id="PRU00169"/>
    </source>
</evidence>
<keyword evidence="11" id="KW-0131">Cell cycle</keyword>
<dbReference type="InterPro" id="IPR013655">
    <property type="entry name" value="PAS_fold_3"/>
</dbReference>
<evidence type="ECO:0000313" key="18">
    <source>
        <dbReference type="EMBL" id="OUD14050.1"/>
    </source>
</evidence>
<gene>
    <name evidence="18" type="ORF">TPSD3_06845</name>
</gene>
<dbReference type="Pfam" id="PF13185">
    <property type="entry name" value="GAF_2"/>
    <property type="match status" value="1"/>
</dbReference>
<dbReference type="Pfam" id="PF08447">
    <property type="entry name" value="PAS_3"/>
    <property type="match status" value="1"/>
</dbReference>
<dbReference type="InterPro" id="IPR003594">
    <property type="entry name" value="HATPase_dom"/>
</dbReference>
<evidence type="ECO:0000256" key="10">
    <source>
        <dbReference type="ARBA" id="ARBA00023136"/>
    </source>
</evidence>
<dbReference type="InterPro" id="IPR001610">
    <property type="entry name" value="PAC"/>
</dbReference>
<dbReference type="SUPFAM" id="SSF55785">
    <property type="entry name" value="PYP-like sensor domain (PAS domain)"/>
    <property type="match status" value="4"/>
</dbReference>
<feature type="coiled-coil region" evidence="13">
    <location>
        <begin position="134"/>
        <end position="172"/>
    </location>
</feature>
<dbReference type="InterPro" id="IPR003661">
    <property type="entry name" value="HisK_dim/P_dom"/>
</dbReference>
<dbReference type="InterPro" id="IPR035965">
    <property type="entry name" value="PAS-like_dom_sf"/>
</dbReference>
<dbReference type="EMBL" id="MSLT01000012">
    <property type="protein sequence ID" value="OUD14050.1"/>
    <property type="molecule type" value="Genomic_DNA"/>
</dbReference>
<dbReference type="CDD" id="cd19920">
    <property type="entry name" value="REC_PA4781-like"/>
    <property type="match status" value="1"/>
</dbReference>
<feature type="domain" description="PAS" evidence="16">
    <location>
        <begin position="774"/>
        <end position="818"/>
    </location>
</feature>
<dbReference type="SMART" id="SM00387">
    <property type="entry name" value="HATPase_c"/>
    <property type="match status" value="1"/>
</dbReference>
<keyword evidence="9" id="KW-0902">Two-component regulatory system</keyword>
<feature type="domain" description="PAS" evidence="16">
    <location>
        <begin position="468"/>
        <end position="538"/>
    </location>
</feature>
<keyword evidence="13" id="KW-0175">Coiled coil</keyword>
<dbReference type="SMART" id="SM00448">
    <property type="entry name" value="REC"/>
    <property type="match status" value="2"/>
</dbReference>
<keyword evidence="5" id="KW-0808">Transferase</keyword>
<dbReference type="InterPro" id="IPR005467">
    <property type="entry name" value="His_kinase_dom"/>
</dbReference>
<dbReference type="NCBIfam" id="TIGR00229">
    <property type="entry name" value="sensory_box"/>
    <property type="match status" value="3"/>
</dbReference>
<dbReference type="EC" id="2.7.13.3" evidence="3"/>
<dbReference type="InterPro" id="IPR013656">
    <property type="entry name" value="PAS_4"/>
</dbReference>
<comment type="subcellular location">
    <subcellularLocation>
        <location evidence="2">Membrane</location>
    </subcellularLocation>
</comment>
<evidence type="ECO:0000256" key="9">
    <source>
        <dbReference type="ARBA" id="ARBA00023012"/>
    </source>
</evidence>
<dbReference type="InterPro" id="IPR036890">
    <property type="entry name" value="HATPase_C_sf"/>
</dbReference>
<name>A0A251X7Y6_9GAMM</name>
<comment type="caution">
    <text evidence="18">The sequence shown here is derived from an EMBL/GenBank/DDBJ whole genome shotgun (WGS) entry which is preliminary data.</text>
</comment>
<feature type="domain" description="Histidine kinase" evidence="14">
    <location>
        <begin position="1048"/>
        <end position="1270"/>
    </location>
</feature>
<evidence type="ECO:0000259" key="15">
    <source>
        <dbReference type="PROSITE" id="PS50110"/>
    </source>
</evidence>
<dbReference type="Gene3D" id="3.30.450.20">
    <property type="entry name" value="PAS domain"/>
    <property type="match status" value="4"/>
</dbReference>
<dbReference type="SMART" id="SM00388">
    <property type="entry name" value="HisKA"/>
    <property type="match status" value="1"/>
</dbReference>
<dbReference type="SUPFAM" id="SSF55781">
    <property type="entry name" value="GAF domain-like"/>
    <property type="match status" value="2"/>
</dbReference>
<dbReference type="PROSITE" id="PS50110">
    <property type="entry name" value="RESPONSE_REGULATORY"/>
    <property type="match status" value="2"/>
</dbReference>
<dbReference type="InterPro" id="IPR029016">
    <property type="entry name" value="GAF-like_dom_sf"/>
</dbReference>
<evidence type="ECO:0000256" key="4">
    <source>
        <dbReference type="ARBA" id="ARBA00022553"/>
    </source>
</evidence>
<feature type="domain" description="PAC" evidence="17">
    <location>
        <begin position="846"/>
        <end position="899"/>
    </location>
</feature>
<dbReference type="InterPro" id="IPR001789">
    <property type="entry name" value="Sig_transdc_resp-reg_receiver"/>
</dbReference>
<evidence type="ECO:0000259" key="16">
    <source>
        <dbReference type="PROSITE" id="PS50112"/>
    </source>
</evidence>
<feature type="modified residue" description="4-aspartylphosphate" evidence="12">
    <location>
        <position position="65"/>
    </location>
</feature>
<feature type="domain" description="Response regulatory" evidence="15">
    <location>
        <begin position="1295"/>
        <end position="1409"/>
    </location>
</feature>
<dbReference type="SMART" id="SM00091">
    <property type="entry name" value="PAS"/>
    <property type="match status" value="4"/>
</dbReference>
<dbReference type="RefSeq" id="WP_086487837.1">
    <property type="nucleotide sequence ID" value="NZ_MSLT01000012.1"/>
</dbReference>
<evidence type="ECO:0000256" key="2">
    <source>
        <dbReference type="ARBA" id="ARBA00004370"/>
    </source>
</evidence>
<dbReference type="SUPFAM" id="SSF47384">
    <property type="entry name" value="Homodimeric domain of signal transducing histidine kinase"/>
    <property type="match status" value="1"/>
</dbReference>
<evidence type="ECO:0000313" key="19">
    <source>
        <dbReference type="Proteomes" id="UP000194798"/>
    </source>
</evidence>
<dbReference type="InterPro" id="IPR000014">
    <property type="entry name" value="PAS"/>
</dbReference>
<dbReference type="SUPFAM" id="SSF52172">
    <property type="entry name" value="CheY-like"/>
    <property type="match status" value="2"/>
</dbReference>
<dbReference type="PRINTS" id="PR00344">
    <property type="entry name" value="BCTRLSENSOR"/>
</dbReference>
<feature type="domain" description="PAC" evidence="17">
    <location>
        <begin position="977"/>
        <end position="1030"/>
    </location>
</feature>
<keyword evidence="10" id="KW-0472">Membrane</keyword>
<dbReference type="CDD" id="cd00130">
    <property type="entry name" value="PAS"/>
    <property type="match status" value="2"/>
</dbReference>
<feature type="modified residue" description="4-aspartylphosphate" evidence="12">
    <location>
        <position position="1344"/>
    </location>
</feature>
<dbReference type="Pfam" id="PF01590">
    <property type="entry name" value="GAF"/>
    <property type="match status" value="1"/>
</dbReference>
<dbReference type="Gene3D" id="3.30.450.40">
    <property type="match status" value="2"/>
</dbReference>
<dbReference type="PANTHER" id="PTHR43047">
    <property type="entry name" value="TWO-COMPONENT HISTIDINE PROTEIN KINASE"/>
    <property type="match status" value="1"/>
</dbReference>
<evidence type="ECO:0000256" key="3">
    <source>
        <dbReference type="ARBA" id="ARBA00012438"/>
    </source>
</evidence>
<protein>
    <recommendedName>
        <fullName evidence="3">histidine kinase</fullName>
        <ecNumber evidence="3">2.7.13.3</ecNumber>
    </recommendedName>
</protein>
<dbReference type="SMART" id="SM00065">
    <property type="entry name" value="GAF"/>
    <property type="match status" value="2"/>
</dbReference>
<dbReference type="PROSITE" id="PS50112">
    <property type="entry name" value="PAS"/>
    <property type="match status" value="3"/>
</dbReference>
<evidence type="ECO:0000259" key="17">
    <source>
        <dbReference type="PROSITE" id="PS50113"/>
    </source>
</evidence>
<organism evidence="18 19">
    <name type="scientific">Thioflexithrix psekupsensis</name>
    <dbReference type="NCBI Taxonomy" id="1570016"/>
    <lineage>
        <taxon>Bacteria</taxon>
        <taxon>Pseudomonadati</taxon>
        <taxon>Pseudomonadota</taxon>
        <taxon>Gammaproteobacteria</taxon>
        <taxon>Thiotrichales</taxon>
        <taxon>Thioflexithrix</taxon>
    </lineage>
</organism>
<keyword evidence="7" id="KW-0418">Kinase</keyword>
<dbReference type="Pfam" id="PF13188">
    <property type="entry name" value="PAS_8"/>
    <property type="match status" value="1"/>
</dbReference>
<comment type="catalytic activity">
    <reaction evidence="1">
        <text>ATP + protein L-histidine = ADP + protein N-phospho-L-histidine.</text>
        <dbReference type="EC" id="2.7.13.3"/>
    </reaction>
</comment>
<evidence type="ECO:0000256" key="8">
    <source>
        <dbReference type="ARBA" id="ARBA00022840"/>
    </source>
</evidence>
<dbReference type="GO" id="GO:0016020">
    <property type="term" value="C:membrane"/>
    <property type="evidence" value="ECO:0007669"/>
    <property type="project" value="UniProtKB-SubCell"/>
</dbReference>
<dbReference type="SUPFAM" id="SSF55874">
    <property type="entry name" value="ATPase domain of HSP90 chaperone/DNA topoisomerase II/histidine kinase"/>
    <property type="match status" value="1"/>
</dbReference>
<dbReference type="OrthoDB" id="9812358at2"/>
<dbReference type="GO" id="GO:0005524">
    <property type="term" value="F:ATP binding"/>
    <property type="evidence" value="ECO:0007669"/>
    <property type="project" value="UniProtKB-KW"/>
</dbReference>
<dbReference type="InterPro" id="IPR003018">
    <property type="entry name" value="GAF"/>
</dbReference>
<feature type="domain" description="PAS" evidence="16">
    <location>
        <begin position="354"/>
        <end position="409"/>
    </location>
</feature>
<keyword evidence="4 12" id="KW-0597">Phosphoprotein</keyword>
<dbReference type="InterPro" id="IPR000700">
    <property type="entry name" value="PAS-assoc_C"/>
</dbReference>
<dbReference type="SMART" id="SM00086">
    <property type="entry name" value="PAC"/>
    <property type="match status" value="4"/>
</dbReference>
<dbReference type="CDD" id="cd17546">
    <property type="entry name" value="REC_hyHK_CKI1_RcsC-like"/>
    <property type="match status" value="1"/>
</dbReference>
<keyword evidence="19" id="KW-1185">Reference proteome</keyword>
<evidence type="ECO:0000256" key="6">
    <source>
        <dbReference type="ARBA" id="ARBA00022741"/>
    </source>
</evidence>
<dbReference type="Pfam" id="PF02518">
    <property type="entry name" value="HATPase_c"/>
    <property type="match status" value="1"/>
</dbReference>
<evidence type="ECO:0000259" key="14">
    <source>
        <dbReference type="PROSITE" id="PS50109"/>
    </source>
</evidence>
<evidence type="ECO:0000256" key="5">
    <source>
        <dbReference type="ARBA" id="ARBA00022679"/>
    </source>
</evidence>
<feature type="domain" description="Response regulatory" evidence="15">
    <location>
        <begin position="16"/>
        <end position="132"/>
    </location>
</feature>
<dbReference type="CDD" id="cd16922">
    <property type="entry name" value="HATPase_EvgS-ArcB-TorS-like"/>
    <property type="match status" value="1"/>
</dbReference>
<proteinExistence type="predicted"/>
<dbReference type="Pfam" id="PF00512">
    <property type="entry name" value="HisKA"/>
    <property type="match status" value="1"/>
</dbReference>
<dbReference type="PROSITE" id="PS50109">
    <property type="entry name" value="HIS_KIN"/>
    <property type="match status" value="1"/>
</dbReference>
<dbReference type="PANTHER" id="PTHR43047:SF72">
    <property type="entry name" value="OSMOSENSING HISTIDINE PROTEIN KINASE SLN1"/>
    <property type="match status" value="1"/>
</dbReference>
<sequence length="1494" mass="172296">MSIPPAFQSSENDTAHLLAVDDHHSNLMLLERTLKRQHYQITTVQSGQEALEVVEKENIDLILLDINMPNMSGFEVCQYLKQNPKHCDIPIIFISALGEMIDKIKAFSLGAVDYITKPFERAEIIARINTHIRMRQMQKRLEQQNALLQGAQEELKQTHEALEQRVKERTLDLQRRDKLMVATASAVTALFMTDSYTDAMMEALRTLGEVAEVGRVYFYENHLNREKQWVMTQRFSWVSPTLTHPLPEPRHLQDLSYDEYMPNWQKILAKGKAIKGLTKEFIDPEKKFLEAQNIEAILLVPMIIQDRFWGFIGFDDYHSQRQWSDSEVAALQTMAGSLGGAIIRKQAVEALRESENRFRSAFEHAPVGMALISNQNQQLLQVNQALSTILGYSPQELMGKTLQDFCEKEGITISKTLSDPQEQQYRHANGKMIWLAVSSATPMNSHYRISHIVDVTAKKQAETALRNSEMRFRNIFENAPIGMALTDFTDHIQVINSRFCQMLGYKSDEIIRRKLSSLEWQQLRSGQLMDARHEENRQLYQLERCYRHRNGDPVWVVVSTSVQYNTAGVPLYRINQLLDISKRKAIEKELQDLNIQLEKRVSQRTAELSTITAMQSSFIRNRDSNIVFKDMLESLLKLTDSSEGCLIDIHYQTQGCYLLFYRTFKYTETQSSPAQYGFFKPPPILHTLINTGGIICENNPQYPPADYGLLFPIAKFRNILALPLYLGEQILGLVLLANRPNGYHAEFAESLEPILTTISQISEASRNEQRRLQTQALLRTLIDSVPDLIFCKDRQGIYVECNPAFSALLGRSRQEIIGCTDQQLSSPWATAFATHQDERVMLYHEPSHHAEWVDYPDGRRVFLDTVKTPIIDNQHYVYGLISISRDITQRLAVEEALRHSEQRLQLALSAANYELWEVNISNGDIITIPQQLFYQLGYSSEQFPRHFRHWAKLIHREDVPIMLSSLRDHFHHQQAVWHYEYRQRAFDGQWVWHSLDGKVVEYGDNRLPLRLLGIATNITERKHTEQALREAKEAAEAANRAKSTFLANMSHELRTPMNAILGFCQLLQRDANTDNHQRHYLNIINRSGEHLLMLINDVLEMSKIEAGQTLLHENDFNLHQLLQTLEDMFRIRAETKQLKLVFEYDPSLPQHIHGDERKLRQVLINLLSNGIKFTEQGCVQLTVRYEYGIESADLYLYFNVQDTGYGIEAHELQSLFRAFVQTSSGQRVQEGTGLGLRISQQFVEMMGGTIHIDSEVNKGSVFSFFVRMKLAHDAVSHLHSPQYVLSIAAHQQQWRILVVEDSADSRLLLTRLLKNIGLSVREATNGLDAVHLAQEWLPHLIWMDIRMPIMDGFAATREIKKQFPQIMIIGLTASVFSHEKASVLAAGCDDFLSKPFREEDIFNLMQKYLGMEFVYGNKNDPQETLSTSSLTPEHIQIFPPAWRTQIYEAAMQADMEILNDLLLPYEEQYPKFIESLRQLINAYRFDRIMELFND</sequence>
<dbReference type="Gene3D" id="3.30.565.10">
    <property type="entry name" value="Histidine kinase-like ATPase, C-terminal domain"/>
    <property type="match status" value="1"/>
</dbReference>
<dbReference type="InterPro" id="IPR004358">
    <property type="entry name" value="Sig_transdc_His_kin-like_C"/>
</dbReference>
<evidence type="ECO:0000256" key="7">
    <source>
        <dbReference type="ARBA" id="ARBA00022777"/>
    </source>
</evidence>
<dbReference type="FunFam" id="1.10.287.130:FF:000038">
    <property type="entry name" value="Sensory transduction histidine kinase"/>
    <property type="match status" value="1"/>
</dbReference>
<evidence type="ECO:0000256" key="13">
    <source>
        <dbReference type="SAM" id="Coils"/>
    </source>
</evidence>
<evidence type="ECO:0000256" key="1">
    <source>
        <dbReference type="ARBA" id="ARBA00000085"/>
    </source>
</evidence>